<dbReference type="AlphaFoldDB" id="A0A1S1K0M3"/>
<gene>
    <name evidence="1" type="ORF">BKG61_17910</name>
</gene>
<comment type="caution">
    <text evidence="1">The sequence shown here is derived from an EMBL/GenBank/DDBJ whole genome shotgun (WGS) entry which is preliminary data.</text>
</comment>
<reference evidence="1 2" key="1">
    <citation type="submission" date="2016-10" db="EMBL/GenBank/DDBJ databases">
        <title>Evaluation of Human, Animal and Environmental Mycobacterium chelonae Isolates by Core Genome Phylogenomic Analysis, Targeted Gene Comparison, and Anti-microbial Susceptibility Patterns: A Tale of Mistaken Identities.</title>
        <authorList>
            <person name="Fogelson S.B."/>
            <person name="Camus A.C."/>
            <person name="Lorenz W."/>
            <person name="Vasireddy R."/>
            <person name="Vasireddy S."/>
            <person name="Smith T."/>
            <person name="Brown-Elliott B.A."/>
            <person name="Wallace R.J.Jr."/>
            <person name="Hasan N.A."/>
            <person name="Reischl U."/>
            <person name="Sanchez S."/>
        </authorList>
    </citation>
    <scope>NUCLEOTIDE SEQUENCE [LARGE SCALE GENOMIC DNA]</scope>
    <source>
        <strain evidence="1 2">24999</strain>
    </source>
</reference>
<evidence type="ECO:0000313" key="2">
    <source>
        <dbReference type="Proteomes" id="UP000179636"/>
    </source>
</evidence>
<dbReference type="EMBL" id="MLHV01000016">
    <property type="protein sequence ID" value="OHT97132.1"/>
    <property type="molecule type" value="Genomic_DNA"/>
</dbReference>
<protein>
    <submittedName>
        <fullName evidence="1">Uncharacterized protein</fullName>
    </submittedName>
</protein>
<dbReference type="Proteomes" id="UP000179636">
    <property type="component" value="Unassembled WGS sequence"/>
</dbReference>
<organism evidence="1 2">
    <name type="scientific">Mycobacterium syngnathidarum</name>
    <dbReference type="NCBI Taxonomy" id="1908205"/>
    <lineage>
        <taxon>Bacteria</taxon>
        <taxon>Bacillati</taxon>
        <taxon>Actinomycetota</taxon>
        <taxon>Actinomycetes</taxon>
        <taxon>Mycobacteriales</taxon>
        <taxon>Mycobacteriaceae</taxon>
        <taxon>Mycobacterium</taxon>
    </lineage>
</organism>
<evidence type="ECO:0000313" key="1">
    <source>
        <dbReference type="EMBL" id="OHT97132.1"/>
    </source>
</evidence>
<name>A0A1S1K0M3_9MYCO</name>
<keyword evidence="2" id="KW-1185">Reference proteome</keyword>
<proteinExistence type="predicted"/>
<sequence length="76" mass="8288">MNNGFHKGDQVTIGHSGRVGRVLAVTDAALYVKWNDNPHVGWEPFASYPQGLRSLTAEEASLAADDVADRVKARPR</sequence>
<accession>A0A1S1K0M3</accession>